<accession>A0A0U3QAT5</accession>
<dbReference type="RefSeq" id="WP_058930625.1">
    <property type="nucleotide sequence ID" value="NZ_CP013747.1"/>
</dbReference>
<dbReference type="STRING" id="121292.AU252_10260"/>
<dbReference type="EMBL" id="CP013747">
    <property type="protein sequence ID" value="ALV41485.1"/>
    <property type="molecule type" value="Genomic_DNA"/>
</dbReference>
<feature type="transmembrane region" description="Helical" evidence="7">
    <location>
        <begin position="163"/>
        <end position="181"/>
    </location>
</feature>
<evidence type="ECO:0000256" key="6">
    <source>
        <dbReference type="ARBA" id="ARBA00023136"/>
    </source>
</evidence>
<dbReference type="KEGG" id="psul:AU252_10260"/>
<dbReference type="Gene3D" id="1.20.1540.10">
    <property type="entry name" value="Rhomboid-like"/>
    <property type="match status" value="1"/>
</dbReference>
<feature type="transmembrane region" description="Helical" evidence="7">
    <location>
        <begin position="78"/>
        <end position="97"/>
    </location>
</feature>
<dbReference type="Proteomes" id="UP000065151">
    <property type="component" value="Chromosome"/>
</dbReference>
<comment type="similarity">
    <text evidence="2">Belongs to the peptidase S54 family.</text>
</comment>
<keyword evidence="4" id="KW-0378">Hydrolase</keyword>
<keyword evidence="6 7" id="KW-0472">Membrane</keyword>
<dbReference type="PANTHER" id="PTHR43731:SF14">
    <property type="entry name" value="PRESENILIN-ASSOCIATED RHOMBOID-LIKE PROTEIN, MITOCHONDRIAL"/>
    <property type="match status" value="1"/>
</dbReference>
<evidence type="ECO:0000313" key="9">
    <source>
        <dbReference type="EMBL" id="ALV41485.1"/>
    </source>
</evidence>
<evidence type="ECO:0000256" key="3">
    <source>
        <dbReference type="ARBA" id="ARBA00022692"/>
    </source>
</evidence>
<evidence type="ECO:0000256" key="7">
    <source>
        <dbReference type="SAM" id="Phobius"/>
    </source>
</evidence>
<feature type="transmembrane region" description="Helical" evidence="7">
    <location>
        <begin position="129"/>
        <end position="151"/>
    </location>
</feature>
<protein>
    <submittedName>
        <fullName evidence="9">Rhomboid family intramembrane serine protease</fullName>
    </submittedName>
</protein>
<dbReference type="InterPro" id="IPR035952">
    <property type="entry name" value="Rhomboid-like_sf"/>
</dbReference>
<dbReference type="SUPFAM" id="SSF144091">
    <property type="entry name" value="Rhomboid-like"/>
    <property type="match status" value="1"/>
</dbReference>
<evidence type="ECO:0000313" key="10">
    <source>
        <dbReference type="Proteomes" id="UP000065151"/>
    </source>
</evidence>
<dbReference type="SUPFAM" id="SSF57845">
    <property type="entry name" value="B-box zinc-binding domain"/>
    <property type="match status" value="1"/>
</dbReference>
<dbReference type="GO" id="GO:0016020">
    <property type="term" value="C:membrane"/>
    <property type="evidence" value="ECO:0007669"/>
    <property type="project" value="UniProtKB-SubCell"/>
</dbReference>
<feature type="transmembrane region" description="Helical" evidence="7">
    <location>
        <begin position="245"/>
        <end position="261"/>
    </location>
</feature>
<reference evidence="9 10" key="1">
    <citation type="submission" date="2015-12" db="EMBL/GenBank/DDBJ databases">
        <authorList>
            <person name="Shamseldin A."/>
            <person name="Moawad H."/>
            <person name="Abd El-Rahim W.M."/>
            <person name="Sadowsky M.J."/>
        </authorList>
    </citation>
    <scope>NUCLEOTIDE SEQUENCE [LARGE SCALE GENOMIC DNA]</scope>
    <source>
        <strain evidence="9 10">Ar51</strain>
    </source>
</reference>
<evidence type="ECO:0000256" key="1">
    <source>
        <dbReference type="ARBA" id="ARBA00004141"/>
    </source>
</evidence>
<gene>
    <name evidence="9" type="ORF">AU252_10260</name>
</gene>
<feature type="transmembrane region" description="Helical" evidence="7">
    <location>
        <begin position="187"/>
        <end position="210"/>
    </location>
</feature>
<feature type="domain" description="Peptidase S54 rhomboid" evidence="8">
    <location>
        <begin position="121"/>
        <end position="259"/>
    </location>
</feature>
<feature type="transmembrane region" description="Helical" evidence="7">
    <location>
        <begin position="268"/>
        <end position="288"/>
    </location>
</feature>
<dbReference type="Pfam" id="PF01694">
    <property type="entry name" value="Rhomboid"/>
    <property type="match status" value="1"/>
</dbReference>
<dbReference type="PANTHER" id="PTHR43731">
    <property type="entry name" value="RHOMBOID PROTEASE"/>
    <property type="match status" value="1"/>
</dbReference>
<name>A0A0U3QAT5_9MICC</name>
<evidence type="ECO:0000256" key="2">
    <source>
        <dbReference type="ARBA" id="ARBA00009045"/>
    </source>
</evidence>
<dbReference type="InterPro" id="IPR050925">
    <property type="entry name" value="Rhomboid_protease_S54"/>
</dbReference>
<feature type="transmembrane region" description="Helical" evidence="7">
    <location>
        <begin position="222"/>
        <end position="239"/>
    </location>
</feature>
<dbReference type="GO" id="GO:0006508">
    <property type="term" value="P:proteolysis"/>
    <property type="evidence" value="ECO:0007669"/>
    <property type="project" value="UniProtKB-KW"/>
</dbReference>
<proteinExistence type="inferred from homology"/>
<keyword evidence="5 7" id="KW-1133">Transmembrane helix</keyword>
<dbReference type="AlphaFoldDB" id="A0A0U3QAT5"/>
<dbReference type="CDD" id="cd19756">
    <property type="entry name" value="Bbox2"/>
    <property type="match status" value="1"/>
</dbReference>
<evidence type="ECO:0000256" key="5">
    <source>
        <dbReference type="ARBA" id="ARBA00022989"/>
    </source>
</evidence>
<comment type="subcellular location">
    <subcellularLocation>
        <location evidence="1">Membrane</location>
        <topology evidence="1">Multi-pass membrane protein</topology>
    </subcellularLocation>
</comment>
<evidence type="ECO:0000259" key="8">
    <source>
        <dbReference type="Pfam" id="PF01694"/>
    </source>
</evidence>
<evidence type="ECO:0000256" key="4">
    <source>
        <dbReference type="ARBA" id="ARBA00022801"/>
    </source>
</evidence>
<dbReference type="GO" id="GO:0004252">
    <property type="term" value="F:serine-type endopeptidase activity"/>
    <property type="evidence" value="ECO:0007669"/>
    <property type="project" value="InterPro"/>
</dbReference>
<keyword evidence="9" id="KW-0645">Protease</keyword>
<dbReference type="InterPro" id="IPR022764">
    <property type="entry name" value="Peptidase_S54_rhomboid_dom"/>
</dbReference>
<organism evidence="9">
    <name type="scientific">Pseudarthrobacter sulfonivorans</name>
    <dbReference type="NCBI Taxonomy" id="121292"/>
    <lineage>
        <taxon>Bacteria</taxon>
        <taxon>Bacillati</taxon>
        <taxon>Actinomycetota</taxon>
        <taxon>Actinomycetes</taxon>
        <taxon>Micrococcales</taxon>
        <taxon>Micrococcaceae</taxon>
        <taxon>Pseudarthrobacter</taxon>
    </lineage>
</organism>
<sequence length="293" mass="31315">MSYGIPAAEPSAQVPVCPRHPDRPSYVRCQRCGRPACPDCQRAAAVGFQCVDCVNETKRTTPAVKTVYGGAVATGKPVVTFGIIALCAVMYVLQWVVPGEWIYQNLAFANVFATPEFGEFEPWRMLTAAFLHSQGFILHIVLNMYMLWIFGQALEPLLGRVRFLALYLISAIGGSVGYLLLTPGYVPGVPLAGVVGASGAIFGLFGAMLLVQRHRGGDTRQLWVLIAINGVIGFVVPQIAWQAHLGGLVTGALCAAVIAYTRRGPRQGLLHGAGLVAVVLLLALASWLRVTAG</sequence>
<keyword evidence="3 7" id="KW-0812">Transmembrane</keyword>